<proteinExistence type="predicted"/>
<evidence type="ECO:0000313" key="1">
    <source>
        <dbReference type="EMBL" id="MFD0942338.1"/>
    </source>
</evidence>
<sequence length="87" mass="10749">MKNLEKYDLSVGQFNIIYPSLYRTYKHLIQIDCLDRKIKFWHASQTEDNMHEANQFQYLIRFFTLQFEEKLEVCDMIFQLATRKEYK</sequence>
<keyword evidence="2" id="KW-1185">Reference proteome</keyword>
<dbReference type="RefSeq" id="WP_381008765.1">
    <property type="nucleotide sequence ID" value="NZ_JBHTJF010000001.1"/>
</dbReference>
<gene>
    <name evidence="1" type="ORF">ACFQ0V_00855</name>
</gene>
<name>A0ABW3GTD6_9BACL</name>
<dbReference type="Proteomes" id="UP001596976">
    <property type="component" value="Unassembled WGS sequence"/>
</dbReference>
<evidence type="ECO:0000313" key="2">
    <source>
        <dbReference type="Proteomes" id="UP001596976"/>
    </source>
</evidence>
<comment type="caution">
    <text evidence="1">The sequence shown here is derived from an EMBL/GenBank/DDBJ whole genome shotgun (WGS) entry which is preliminary data.</text>
</comment>
<protein>
    <submittedName>
        <fullName evidence="1">Uncharacterized protein</fullName>
    </submittedName>
</protein>
<reference evidence="2" key="1">
    <citation type="journal article" date="2019" name="Int. J. Syst. Evol. Microbiol.">
        <title>The Global Catalogue of Microorganisms (GCM) 10K type strain sequencing project: providing services to taxonomists for standard genome sequencing and annotation.</title>
        <authorList>
            <consortium name="The Broad Institute Genomics Platform"/>
            <consortium name="The Broad Institute Genome Sequencing Center for Infectious Disease"/>
            <person name="Wu L."/>
            <person name="Ma J."/>
        </authorList>
    </citation>
    <scope>NUCLEOTIDE SEQUENCE [LARGE SCALE GENOMIC DNA]</scope>
    <source>
        <strain evidence="2">CCUG 63563</strain>
    </source>
</reference>
<organism evidence="1 2">
    <name type="scientific">Savagea faecisuis</name>
    <dbReference type="NCBI Taxonomy" id="1274803"/>
    <lineage>
        <taxon>Bacteria</taxon>
        <taxon>Bacillati</taxon>
        <taxon>Bacillota</taxon>
        <taxon>Bacilli</taxon>
        <taxon>Bacillales</taxon>
        <taxon>Caryophanaceae</taxon>
        <taxon>Savagea</taxon>
    </lineage>
</organism>
<dbReference type="EMBL" id="JBHTJF010000001">
    <property type="protein sequence ID" value="MFD0942338.1"/>
    <property type="molecule type" value="Genomic_DNA"/>
</dbReference>
<accession>A0ABW3GTD6</accession>